<feature type="region of interest" description="Disordered" evidence="1">
    <location>
        <begin position="113"/>
        <end position="245"/>
    </location>
</feature>
<feature type="compositionally biased region" description="Basic and acidic residues" evidence="1">
    <location>
        <begin position="199"/>
        <end position="211"/>
    </location>
</feature>
<feature type="compositionally biased region" description="Basic and acidic residues" evidence="1">
    <location>
        <begin position="895"/>
        <end position="914"/>
    </location>
</feature>
<evidence type="ECO:0008006" key="4">
    <source>
        <dbReference type="Google" id="ProtNLM"/>
    </source>
</evidence>
<sequence>MVHGQEHSYWFIPFSEQCHWKALLFCVLGLCSMSRCFPFPPPGYEKKARSDDVDLLKKYDAPLETEQFIFLLIFGVGHLYHIKFYGFPILARTFGVNRDFIVLEYLFRNEDREKKPRKEKKDKEREDKEKREKDRSDRKHRGKKDKKEKLREKKEKDRKKSSVSDEKRLPGQAKHGNGGDKASGEGKLPGQSKQINGDKALDGRKLPEKSEGNGGEIGAQKGKERDEEKNSISGEKKFAGKFSGYNGQKLIQISSNLSHHTRDSKFVQELGRRARDEDRNQFFEKFPGTDAKGDEGMVRLVAIAPGNWVDGKEKNKRDDDRKMDGQGIRDEARFTGTARDSKFVQELGKRARDEDRNQFFEKFPGTDAKGDEGMVRLVAIAPGNWVDGKEKNKRDDDRKMDGQGIRDEARFTGTALSLSATFQTRFDETLRPLEKGIEKMEGKDKSKQKENNDKRKYKEKKGKEKDKVRDKEKKREKSKEKSEHKKKEQDELKESGRSDVVANNSIKSSHLPKEITNSAVDEVNIKKRKDADTNGFLHANDIKPNKLPRPASSLPLSAEMGRMPGTCQDPTAAIRGKQEAVKSDKVDTKGHEINGLIEAQALSISSTTQLLSVSLMKPFHSTAQTDQIAEVSRKQPHPDSKYLPEVLAVPKMEDCSDFEGQEWLFQSANSQEKKPEVGFSGVEKTPLVWSEALHIESGDVYALPYFSLPVPEYGGSSDVRSSTARVLKRWRTQTNDLRQHFIACRSEYSKAGNELSLKWLELWIRQLLLIVNLKLHRVVLLNIACFGAWKKIAHLGLSGSDQELPSWLYRRASLFCVLGFCSMSRCFPFPPPGYEKKAGSDDVDLLKKEKDKEKKHKKEKKDKEKREDKEKGEKDRSDGKQRDKKDKKEKHKEKREKDRDKNKEKSSASDEKRLSGQAKFDNGGDKVSGKRKLPGQSKHIDGDKALDGWKFGEKSEGNGGEVCTQKGKETDVDKNSVSNDKKIAGQLSGHNGQKLIQNSTFSHQPKESKFVRELGKKASDEDRNQFFEKLPGTDAKRDEGLVRLVAKASGNWVEEKEKNRQDDDRKLDGQGIRDEARFIGSVQSVSGTFLARIDGMPGPLEKDVEKKMEGRSQIKQKETDDKHEDKRKDKEKDKVRDKNKKKEKKAKKKSEHKKKDSVKLKESSMPDVVGNHTVKTSHLLKESTNSAVVEVNIKKRKDSDMNGFLHANDITPNKLPRHAYTLPLSAENGRMMGTCQISTAVIKGRQEGGYSEKVVNKEHLINGLKEAQAPSISSTTEPLPISLTKSLTKSSDSCAQTDQIAQVSRKQPHPDSKYLPDVLAVPKMEDCSDFEDQEWLFQSTNSQAKKPKVGLSGVDETPMVWSEALQIETVDVYALPYVIPY</sequence>
<feature type="compositionally biased region" description="Basic and acidic residues" evidence="1">
    <location>
        <begin position="221"/>
        <end position="238"/>
    </location>
</feature>
<protein>
    <recommendedName>
        <fullName evidence="4">Myb-like protein X</fullName>
    </recommendedName>
</protein>
<feature type="compositionally biased region" description="Basic and acidic residues" evidence="1">
    <location>
        <begin position="145"/>
        <end position="169"/>
    </location>
</feature>
<organism evidence="3">
    <name type="scientific">Salix viminalis</name>
    <name type="common">Common osier</name>
    <name type="synonym">Basket willow</name>
    <dbReference type="NCBI Taxonomy" id="40686"/>
    <lineage>
        <taxon>Eukaryota</taxon>
        <taxon>Viridiplantae</taxon>
        <taxon>Streptophyta</taxon>
        <taxon>Embryophyta</taxon>
        <taxon>Tracheophyta</taxon>
        <taxon>Spermatophyta</taxon>
        <taxon>Magnoliopsida</taxon>
        <taxon>eudicotyledons</taxon>
        <taxon>Gunneridae</taxon>
        <taxon>Pentapetalae</taxon>
        <taxon>rosids</taxon>
        <taxon>fabids</taxon>
        <taxon>Malpighiales</taxon>
        <taxon>Salicaceae</taxon>
        <taxon>Saliceae</taxon>
        <taxon>Salix</taxon>
    </lineage>
</organism>
<feature type="compositionally biased region" description="Basic and acidic residues" evidence="1">
    <location>
        <begin position="966"/>
        <end position="983"/>
    </location>
</feature>
<feature type="compositionally biased region" description="Basic and acidic residues" evidence="1">
    <location>
        <begin position="1100"/>
        <end position="1136"/>
    </location>
</feature>
<keyword evidence="2" id="KW-0732">Signal</keyword>
<gene>
    <name evidence="3" type="ORF">SVIM_LOCUS340679</name>
</gene>
<feature type="compositionally biased region" description="Basic and acidic residues" evidence="1">
    <location>
        <begin position="310"/>
        <end position="331"/>
    </location>
</feature>
<feature type="compositionally biased region" description="Basic and acidic residues" evidence="1">
    <location>
        <begin position="837"/>
        <end position="852"/>
    </location>
</feature>
<feature type="compositionally biased region" description="Basic and acidic residues" evidence="1">
    <location>
        <begin position="387"/>
        <end position="410"/>
    </location>
</feature>
<dbReference type="PANTHER" id="PTHR34660">
    <property type="entry name" value="MYB-LIKE PROTEIN X"/>
    <property type="match status" value="1"/>
</dbReference>
<name>A0A6N2MAI5_SALVM</name>
<feature type="compositionally biased region" description="Basic and acidic residues" evidence="1">
    <location>
        <begin position="425"/>
        <end position="497"/>
    </location>
</feature>
<feature type="compositionally biased region" description="Basic and acidic residues" evidence="1">
    <location>
        <begin position="1053"/>
        <end position="1075"/>
    </location>
</feature>
<feature type="region of interest" description="Disordered" evidence="1">
    <location>
        <begin position="383"/>
        <end position="513"/>
    </location>
</feature>
<feature type="region of interest" description="Disordered" evidence="1">
    <location>
        <begin position="309"/>
        <end position="331"/>
    </location>
</feature>
<feature type="region of interest" description="Disordered" evidence="1">
    <location>
        <begin position="1049"/>
        <end position="1075"/>
    </location>
</feature>
<feature type="region of interest" description="Disordered" evidence="1">
    <location>
        <begin position="1089"/>
        <end position="1164"/>
    </location>
</feature>
<feature type="region of interest" description="Disordered" evidence="1">
    <location>
        <begin position="1013"/>
        <end position="1032"/>
    </location>
</feature>
<feature type="compositionally biased region" description="Basic and acidic residues" evidence="1">
    <location>
        <begin position="1153"/>
        <end position="1164"/>
    </location>
</feature>
<feature type="compositionally biased region" description="Basic and acidic residues" evidence="1">
    <location>
        <begin position="113"/>
        <end position="137"/>
    </location>
</feature>
<feature type="region of interest" description="Disordered" evidence="1">
    <location>
        <begin position="837"/>
        <end position="1007"/>
    </location>
</feature>
<feature type="compositionally biased region" description="Polar residues" evidence="1">
    <location>
        <begin position="414"/>
        <end position="424"/>
    </location>
</feature>
<feature type="compositionally biased region" description="Basic residues" evidence="1">
    <location>
        <begin position="1137"/>
        <end position="1152"/>
    </location>
</feature>
<feature type="signal peptide" evidence="2">
    <location>
        <begin position="1"/>
        <end position="36"/>
    </location>
</feature>
<feature type="compositionally biased region" description="Basic and acidic residues" evidence="1">
    <location>
        <begin position="938"/>
        <end position="956"/>
    </location>
</feature>
<evidence type="ECO:0000256" key="1">
    <source>
        <dbReference type="SAM" id="MobiDB-lite"/>
    </source>
</evidence>
<accession>A0A6N2MAI5</accession>
<evidence type="ECO:0000256" key="2">
    <source>
        <dbReference type="SAM" id="SignalP"/>
    </source>
</evidence>
<feature type="compositionally biased region" description="Basic and acidic residues" evidence="1">
    <location>
        <begin position="861"/>
        <end position="886"/>
    </location>
</feature>
<dbReference type="EMBL" id="CAADRP010001741">
    <property type="protein sequence ID" value="VFU50879.1"/>
    <property type="molecule type" value="Genomic_DNA"/>
</dbReference>
<feature type="compositionally biased region" description="Polar residues" evidence="1">
    <location>
        <begin position="988"/>
        <end position="1003"/>
    </location>
</feature>
<proteinExistence type="predicted"/>
<feature type="compositionally biased region" description="Basic and acidic residues" evidence="1">
    <location>
        <begin position="1013"/>
        <end position="1026"/>
    </location>
</feature>
<evidence type="ECO:0000313" key="3">
    <source>
        <dbReference type="EMBL" id="VFU50879.1"/>
    </source>
</evidence>
<feature type="chain" id="PRO_5027108640" description="Myb-like protein X" evidence="2">
    <location>
        <begin position="37"/>
        <end position="1381"/>
    </location>
</feature>
<dbReference type="PANTHER" id="PTHR34660:SF3">
    <property type="entry name" value="RRM DOMAIN-CONTAINING PROTEIN"/>
    <property type="match status" value="1"/>
</dbReference>
<reference evidence="3" key="1">
    <citation type="submission" date="2019-03" db="EMBL/GenBank/DDBJ databases">
        <authorList>
            <person name="Mank J."/>
            <person name="Almeida P."/>
        </authorList>
    </citation>
    <scope>NUCLEOTIDE SEQUENCE</scope>
    <source>
        <strain evidence="3">78183</strain>
    </source>
</reference>